<evidence type="ECO:0000313" key="2">
    <source>
        <dbReference type="EMBL" id="BDI05379.1"/>
    </source>
</evidence>
<dbReference type="Proteomes" id="UP001057498">
    <property type="component" value="Chromosome"/>
</dbReference>
<evidence type="ECO:0000313" key="3">
    <source>
        <dbReference type="Proteomes" id="UP001057498"/>
    </source>
</evidence>
<keyword evidence="3" id="KW-1185">Reference proteome</keyword>
<gene>
    <name evidence="2" type="ORF">CATMQ487_23490</name>
</gene>
<reference evidence="2" key="1">
    <citation type="submission" date="2022-04" db="EMBL/GenBank/DDBJ databases">
        <title>Whole genome sequence of Sphaerotilus sp. FB-5.</title>
        <authorList>
            <person name="Takeda M."/>
            <person name="Narihara S."/>
            <person name="Akimoto M."/>
            <person name="Akimoto R."/>
            <person name="Nishiyashiki S."/>
            <person name="Murakami T."/>
        </authorList>
    </citation>
    <scope>NUCLEOTIDE SEQUENCE</scope>
    <source>
        <strain evidence="2">FB-5</strain>
    </source>
</reference>
<feature type="compositionally biased region" description="Low complexity" evidence="1">
    <location>
        <begin position="41"/>
        <end position="54"/>
    </location>
</feature>
<accession>A0ABM7YLV9</accession>
<protein>
    <submittedName>
        <fullName evidence="2">Uncharacterized protein</fullName>
    </submittedName>
</protein>
<dbReference type="EMBL" id="AP025730">
    <property type="protein sequence ID" value="BDI05379.1"/>
    <property type="molecule type" value="Genomic_DNA"/>
</dbReference>
<dbReference type="RefSeq" id="WP_251973418.1">
    <property type="nucleotide sequence ID" value="NZ_AP025730.1"/>
</dbReference>
<feature type="region of interest" description="Disordered" evidence="1">
    <location>
        <begin position="29"/>
        <end position="54"/>
    </location>
</feature>
<proteinExistence type="predicted"/>
<evidence type="ECO:0000256" key="1">
    <source>
        <dbReference type="SAM" id="MobiDB-lite"/>
    </source>
</evidence>
<organism evidence="2 3">
    <name type="scientific">Sphaerotilus microaerophilus</name>
    <dbReference type="NCBI Taxonomy" id="2914710"/>
    <lineage>
        <taxon>Bacteria</taxon>
        <taxon>Pseudomonadati</taxon>
        <taxon>Pseudomonadota</taxon>
        <taxon>Betaproteobacteria</taxon>
        <taxon>Burkholderiales</taxon>
        <taxon>Sphaerotilaceae</taxon>
        <taxon>Sphaerotilus</taxon>
    </lineage>
</organism>
<sequence>MTDSLATRLTRQLGTRLIHRLRRFGVDEAAAGPGAAPPAQPASSARLAEAEPGTARAAATLRPALLRPAAARPIPVSAAVVRRNGRPPQGGARCTVDPCDGQRTLISGRMSDVCEALDLLIARQALQGRAPAAGLPAA</sequence>
<name>A0ABM7YLV9_9BURK</name>